<accession>A0AAV0NWK8</accession>
<comment type="caution">
    <text evidence="1">The sequence shown here is derived from an EMBL/GenBank/DDBJ whole genome shotgun (WGS) entry which is preliminary data.</text>
</comment>
<evidence type="ECO:0000313" key="2">
    <source>
        <dbReference type="Proteomes" id="UP001154282"/>
    </source>
</evidence>
<name>A0AAV0NWK8_9ROSI</name>
<organism evidence="1 2">
    <name type="scientific">Linum tenue</name>
    <dbReference type="NCBI Taxonomy" id="586396"/>
    <lineage>
        <taxon>Eukaryota</taxon>
        <taxon>Viridiplantae</taxon>
        <taxon>Streptophyta</taxon>
        <taxon>Embryophyta</taxon>
        <taxon>Tracheophyta</taxon>
        <taxon>Spermatophyta</taxon>
        <taxon>Magnoliopsida</taxon>
        <taxon>eudicotyledons</taxon>
        <taxon>Gunneridae</taxon>
        <taxon>Pentapetalae</taxon>
        <taxon>rosids</taxon>
        <taxon>fabids</taxon>
        <taxon>Malpighiales</taxon>
        <taxon>Linaceae</taxon>
        <taxon>Linum</taxon>
    </lineage>
</organism>
<keyword evidence="2" id="KW-1185">Reference proteome</keyword>
<protein>
    <submittedName>
        <fullName evidence="1">Uncharacterized protein</fullName>
    </submittedName>
</protein>
<evidence type="ECO:0000313" key="1">
    <source>
        <dbReference type="EMBL" id="CAI0462717.1"/>
    </source>
</evidence>
<dbReference type="AlphaFoldDB" id="A0AAV0NWK8"/>
<proteinExistence type="predicted"/>
<dbReference type="Proteomes" id="UP001154282">
    <property type="component" value="Unassembled WGS sequence"/>
</dbReference>
<reference evidence="1" key="1">
    <citation type="submission" date="2022-08" db="EMBL/GenBank/DDBJ databases">
        <authorList>
            <person name="Gutierrez-Valencia J."/>
        </authorList>
    </citation>
    <scope>NUCLEOTIDE SEQUENCE</scope>
</reference>
<sequence length="23" mass="2604">MATELAEKAKEAFFDDDFKQAVV</sequence>
<dbReference type="EMBL" id="CAMGYJ010000008">
    <property type="protein sequence ID" value="CAI0462717.1"/>
    <property type="molecule type" value="Genomic_DNA"/>
</dbReference>
<gene>
    <name evidence="1" type="ORF">LITE_LOCUS35483</name>
</gene>